<dbReference type="Pfam" id="PF02743">
    <property type="entry name" value="dCache_1"/>
    <property type="match status" value="1"/>
</dbReference>
<comment type="similarity">
    <text evidence="8">Belongs to the methyl-accepting chemotaxis (MCP) protein family.</text>
</comment>
<dbReference type="EMBL" id="FNDZ01000001">
    <property type="protein sequence ID" value="SDI13339.1"/>
    <property type="molecule type" value="Genomic_DNA"/>
</dbReference>
<feature type="domain" description="HAMP" evidence="12">
    <location>
        <begin position="300"/>
        <end position="355"/>
    </location>
</feature>
<dbReference type="GO" id="GO:0006935">
    <property type="term" value="P:chemotaxis"/>
    <property type="evidence" value="ECO:0007669"/>
    <property type="project" value="UniProtKB-KW"/>
</dbReference>
<keyword evidence="5" id="KW-1133">Transmembrane helix</keyword>
<dbReference type="SMART" id="SM00304">
    <property type="entry name" value="HAMP"/>
    <property type="match status" value="1"/>
</dbReference>
<keyword evidence="4" id="KW-0812">Transmembrane</keyword>
<evidence type="ECO:0000256" key="8">
    <source>
        <dbReference type="ARBA" id="ARBA00029447"/>
    </source>
</evidence>
<protein>
    <submittedName>
        <fullName evidence="13">Methyl-accepting chemotaxis protein</fullName>
    </submittedName>
</protein>
<evidence type="ECO:0000256" key="1">
    <source>
        <dbReference type="ARBA" id="ARBA00004651"/>
    </source>
</evidence>
<keyword evidence="2" id="KW-1003">Cell membrane</keyword>
<keyword evidence="3" id="KW-0145">Chemotaxis</keyword>
<evidence type="ECO:0000313" key="14">
    <source>
        <dbReference type="Proteomes" id="UP000183255"/>
    </source>
</evidence>
<dbReference type="PANTHER" id="PTHR32089">
    <property type="entry name" value="METHYL-ACCEPTING CHEMOTAXIS PROTEIN MCPB"/>
    <property type="match status" value="1"/>
</dbReference>
<dbReference type="PANTHER" id="PTHR32089:SF112">
    <property type="entry name" value="LYSOZYME-LIKE PROTEIN-RELATED"/>
    <property type="match status" value="1"/>
</dbReference>
<dbReference type="SUPFAM" id="SSF58104">
    <property type="entry name" value="Methyl-accepting chemotaxis protein (MCP) signaling domain"/>
    <property type="match status" value="1"/>
</dbReference>
<dbReference type="PROSITE" id="PS50111">
    <property type="entry name" value="CHEMOTAXIS_TRANSDUC_2"/>
    <property type="match status" value="1"/>
</dbReference>
<evidence type="ECO:0000256" key="7">
    <source>
        <dbReference type="ARBA" id="ARBA00023224"/>
    </source>
</evidence>
<sequence length="660" mass="71853">MKIRGKLILSFTALVAFLAISLGIVSSITASDVLETQAELNLSYKAIEGAKLIESKMETQRLALQVLAEMDQMKSMGLAEMFTLISRQIVKMEFDDISVILPNGTLNYKDKKVIQLEKEDPALKVFEGEPVSYFGMSPATGEPVLIYAVPIYQNTRIVGGLLGRYQGVSLSDLSDAITYGKDGYAYIVNAEGVIIAHKDREKVRSQFNPIKEAEKDPSVQSTKELFEKILKNKAGVDTYTYENIARYGAFAPIKGTDWTLVVTATEDYVFSGAKEIQKNISFVALGMLILGAVFTYFIGSSIVKPIKPVVEKAKVLANLDLRENLPEKSLKSKDEMGDISRALQQIIDSFRDVLSKVDHSSQDVAASSKQLQASADQSAVTAEEVSKTVEEIARGAQEQAANTEDGSQKALSLGESIEVNNKFLIQLSESNEQVAEIVNIGMNEMEKLSGITKESTDSVKEIASIIDLTHKSAANIGQASSMISSIADQTNLLALNAAIEAARAGDAGRGFAVVAEEIRKLAEQSARSTKAIDMTVSELQKNAENAVRTMERVVNITSEQSGSVSSSMDMFGAIESATKFSMEYTEHLNESGRVMMEMKEAIMDALQNLTAISEENSAATEEASASMEEQSASIQEIASASENLARLSEELRRIISQFQM</sequence>
<dbReference type="Gene3D" id="1.10.287.950">
    <property type="entry name" value="Methyl-accepting chemotaxis protein"/>
    <property type="match status" value="1"/>
</dbReference>
<evidence type="ECO:0000256" key="9">
    <source>
        <dbReference type="PROSITE-ProRule" id="PRU00284"/>
    </source>
</evidence>
<evidence type="ECO:0000313" key="13">
    <source>
        <dbReference type="EMBL" id="SDI13339.1"/>
    </source>
</evidence>
<dbReference type="SMART" id="SM00283">
    <property type="entry name" value="MA"/>
    <property type="match status" value="1"/>
</dbReference>
<evidence type="ECO:0000256" key="3">
    <source>
        <dbReference type="ARBA" id="ARBA00022500"/>
    </source>
</evidence>
<reference evidence="13 14" key="1">
    <citation type="submission" date="2016-10" db="EMBL/GenBank/DDBJ databases">
        <authorList>
            <person name="de Groot N.N."/>
        </authorList>
    </citation>
    <scope>NUCLEOTIDE SEQUENCE [LARGE SCALE GENOMIC DNA]</scope>
    <source>
        <strain evidence="13 14">CGMCC 1.5058</strain>
    </source>
</reference>
<evidence type="ECO:0000256" key="2">
    <source>
        <dbReference type="ARBA" id="ARBA00022475"/>
    </source>
</evidence>
<organism evidence="13 14">
    <name type="scientific">Proteiniclasticum ruminis</name>
    <dbReference type="NCBI Taxonomy" id="398199"/>
    <lineage>
        <taxon>Bacteria</taxon>
        <taxon>Bacillati</taxon>
        <taxon>Bacillota</taxon>
        <taxon>Clostridia</taxon>
        <taxon>Eubacteriales</taxon>
        <taxon>Clostridiaceae</taxon>
        <taxon>Proteiniclasticum</taxon>
    </lineage>
</organism>
<feature type="coiled-coil region" evidence="10">
    <location>
        <begin position="595"/>
        <end position="657"/>
    </location>
</feature>
<comment type="subcellular location">
    <subcellularLocation>
        <location evidence="1">Cell membrane</location>
        <topology evidence="1">Multi-pass membrane protein</topology>
    </subcellularLocation>
</comment>
<dbReference type="GO" id="GO:0005886">
    <property type="term" value="C:plasma membrane"/>
    <property type="evidence" value="ECO:0007669"/>
    <property type="project" value="UniProtKB-SubCell"/>
</dbReference>
<dbReference type="GO" id="GO:0007165">
    <property type="term" value="P:signal transduction"/>
    <property type="evidence" value="ECO:0007669"/>
    <property type="project" value="UniProtKB-KW"/>
</dbReference>
<dbReference type="PROSITE" id="PS50885">
    <property type="entry name" value="HAMP"/>
    <property type="match status" value="1"/>
</dbReference>
<dbReference type="AlphaFoldDB" id="A0A1G8I326"/>
<evidence type="ECO:0000259" key="12">
    <source>
        <dbReference type="PROSITE" id="PS50885"/>
    </source>
</evidence>
<dbReference type="CDD" id="cd12912">
    <property type="entry name" value="PDC2_MCP_like"/>
    <property type="match status" value="1"/>
</dbReference>
<keyword evidence="10" id="KW-0175">Coiled coil</keyword>
<evidence type="ECO:0000256" key="6">
    <source>
        <dbReference type="ARBA" id="ARBA00023136"/>
    </source>
</evidence>
<keyword evidence="7 9" id="KW-0807">Transducer</keyword>
<name>A0A1G8I326_9CLOT</name>
<evidence type="ECO:0000256" key="5">
    <source>
        <dbReference type="ARBA" id="ARBA00022989"/>
    </source>
</evidence>
<dbReference type="Proteomes" id="UP000183255">
    <property type="component" value="Unassembled WGS sequence"/>
</dbReference>
<dbReference type="InterPro" id="IPR033479">
    <property type="entry name" value="dCache_1"/>
</dbReference>
<dbReference type="Pfam" id="PF00015">
    <property type="entry name" value="MCPsignal"/>
    <property type="match status" value="1"/>
</dbReference>
<dbReference type="InterPro" id="IPR003660">
    <property type="entry name" value="HAMP_dom"/>
</dbReference>
<proteinExistence type="inferred from homology"/>
<dbReference type="RefSeq" id="WP_031574262.1">
    <property type="nucleotide sequence ID" value="NZ_FNDZ01000001.1"/>
</dbReference>
<evidence type="ECO:0000259" key="11">
    <source>
        <dbReference type="PROSITE" id="PS50111"/>
    </source>
</evidence>
<evidence type="ECO:0000256" key="4">
    <source>
        <dbReference type="ARBA" id="ARBA00022692"/>
    </source>
</evidence>
<keyword evidence="6" id="KW-0472">Membrane</keyword>
<accession>A0A1G8I326</accession>
<dbReference type="InterPro" id="IPR004089">
    <property type="entry name" value="MCPsignal_dom"/>
</dbReference>
<feature type="domain" description="Methyl-accepting transducer" evidence="11">
    <location>
        <begin position="374"/>
        <end position="631"/>
    </location>
</feature>
<dbReference type="Gene3D" id="3.30.450.20">
    <property type="entry name" value="PAS domain"/>
    <property type="match status" value="1"/>
</dbReference>
<evidence type="ECO:0000256" key="10">
    <source>
        <dbReference type="SAM" id="Coils"/>
    </source>
</evidence>
<gene>
    <name evidence="13" type="ORF">SAMN05421804_101757</name>
</gene>